<sequence length="83" mass="9900">MKSTIKQRWMVEFIYFSGIFLPKLVCLVDNNFTLVIKLNSINLKYPLTNDQQSHQSILNILIMNNTIEKRIYYKKYLISKVIN</sequence>
<dbReference type="EMBL" id="CAJJDM010000105">
    <property type="protein sequence ID" value="CAD8096881.1"/>
    <property type="molecule type" value="Genomic_DNA"/>
</dbReference>
<protein>
    <submittedName>
        <fullName evidence="1">Uncharacterized protein</fullName>
    </submittedName>
</protein>
<reference evidence="1" key="1">
    <citation type="submission" date="2021-01" db="EMBL/GenBank/DDBJ databases">
        <authorList>
            <consortium name="Genoscope - CEA"/>
            <person name="William W."/>
        </authorList>
    </citation>
    <scope>NUCLEOTIDE SEQUENCE</scope>
</reference>
<organism evidence="1 2">
    <name type="scientific">Paramecium primaurelia</name>
    <dbReference type="NCBI Taxonomy" id="5886"/>
    <lineage>
        <taxon>Eukaryota</taxon>
        <taxon>Sar</taxon>
        <taxon>Alveolata</taxon>
        <taxon>Ciliophora</taxon>
        <taxon>Intramacronucleata</taxon>
        <taxon>Oligohymenophorea</taxon>
        <taxon>Peniculida</taxon>
        <taxon>Parameciidae</taxon>
        <taxon>Paramecium</taxon>
    </lineage>
</organism>
<dbReference type="AlphaFoldDB" id="A0A8S1P0G9"/>
<proteinExistence type="predicted"/>
<name>A0A8S1P0G9_PARPR</name>
<keyword evidence="2" id="KW-1185">Reference proteome</keyword>
<accession>A0A8S1P0G9</accession>
<comment type="caution">
    <text evidence="1">The sequence shown here is derived from an EMBL/GenBank/DDBJ whole genome shotgun (WGS) entry which is preliminary data.</text>
</comment>
<dbReference type="Proteomes" id="UP000688137">
    <property type="component" value="Unassembled WGS sequence"/>
</dbReference>
<evidence type="ECO:0000313" key="1">
    <source>
        <dbReference type="EMBL" id="CAD8096881.1"/>
    </source>
</evidence>
<evidence type="ECO:0000313" key="2">
    <source>
        <dbReference type="Proteomes" id="UP000688137"/>
    </source>
</evidence>
<gene>
    <name evidence="1" type="ORF">PPRIM_AZ9-3.1.T1020149</name>
</gene>